<evidence type="ECO:0000313" key="2">
    <source>
        <dbReference type="Proteomes" id="UP001642484"/>
    </source>
</evidence>
<comment type="caution">
    <text evidence="1">The sequence shown here is derived from an EMBL/GenBank/DDBJ whole genome shotgun (WGS) entry which is preliminary data.</text>
</comment>
<dbReference type="Proteomes" id="UP001642484">
    <property type="component" value="Unassembled WGS sequence"/>
</dbReference>
<gene>
    <name evidence="1" type="ORF">CCMP2556_LOCUS54758</name>
</gene>
<reference evidence="1 2" key="1">
    <citation type="submission" date="2024-02" db="EMBL/GenBank/DDBJ databases">
        <authorList>
            <person name="Chen Y."/>
            <person name="Shah S."/>
            <person name="Dougan E. K."/>
            <person name="Thang M."/>
            <person name="Chan C."/>
        </authorList>
    </citation>
    <scope>NUCLEOTIDE SEQUENCE [LARGE SCALE GENOMIC DNA]</scope>
</reference>
<proteinExistence type="predicted"/>
<sequence length="343" mass="38962">MAAAYGKHGVIDWDKYKELVKGIDFLTYDPPQKRREFFAAACRNINFFTPRSPCCVGFPLCGSELMQCFVKSCWGDEVQHVYLSQADDWFLRLMEPSTEKNLCPEFLKGVWWMKDNVANETVMSMESGFWGYPPSMDSGLPVGLKHAYRSLGRPSQWPSLTSQWPRNWTTGSSFWGSIMLTLKGMLWPTFQIDPDMKWMSTSKDDYIYILDENDKLVDPQGNPVPFTPGADLLRISWVEGKPEKGIYYQYILKRVAMKDENGQLVKLPGYQELLDRATRPAPSGCCCNLFLCNISDDQYGEIYDALDDHQLLVPGPQVNPARTSQWTAASGIPGENSVIEPLL</sequence>
<keyword evidence="2" id="KW-1185">Reference proteome</keyword>
<evidence type="ECO:0000313" key="1">
    <source>
        <dbReference type="EMBL" id="CAK9117433.1"/>
    </source>
</evidence>
<name>A0ABP0SYC2_9DINO</name>
<accession>A0ABP0SYC2</accession>
<protein>
    <submittedName>
        <fullName evidence="1">Uncharacterized protein</fullName>
    </submittedName>
</protein>
<dbReference type="EMBL" id="CAXAMN010028694">
    <property type="protein sequence ID" value="CAK9117433.1"/>
    <property type="molecule type" value="Genomic_DNA"/>
</dbReference>
<organism evidence="1 2">
    <name type="scientific">Durusdinium trenchii</name>
    <dbReference type="NCBI Taxonomy" id="1381693"/>
    <lineage>
        <taxon>Eukaryota</taxon>
        <taxon>Sar</taxon>
        <taxon>Alveolata</taxon>
        <taxon>Dinophyceae</taxon>
        <taxon>Suessiales</taxon>
        <taxon>Symbiodiniaceae</taxon>
        <taxon>Durusdinium</taxon>
    </lineage>
</organism>